<sequence>MKHFDVEGYAKELLEGYTLKPNESTWPKLLDKLSEAEQKNRKQRYYIKGATFLVILMLGIGFTNEGIKDQVSTPFIDTQINLIGDEPEVLHPVQKREVRTKKSGLLIKATTEKKVSIKERRVVVEAKKKASIGSDTSTENIYVEKNIGATNTSSESWNLEVTEAEIDDLMSRARQNVERQRALLRMRKVLAIKMLAEIEEEIEHQQHRNGISQSLKYGFVKLKDAIAN</sequence>
<dbReference type="AlphaFoldDB" id="A0A3B0C685"/>
<evidence type="ECO:0000256" key="1">
    <source>
        <dbReference type="SAM" id="Phobius"/>
    </source>
</evidence>
<dbReference type="RefSeq" id="WP_120711796.1">
    <property type="nucleotide sequence ID" value="NZ_RBCJ01000002.1"/>
</dbReference>
<protein>
    <submittedName>
        <fullName evidence="2">Uncharacterized protein</fullName>
    </submittedName>
</protein>
<keyword evidence="1" id="KW-1133">Transmembrane helix</keyword>
<keyword evidence="3" id="KW-1185">Reference proteome</keyword>
<organism evidence="2 3">
    <name type="scientific">Ulvibacterium marinum</name>
    <dbReference type="NCBI Taxonomy" id="2419782"/>
    <lineage>
        <taxon>Bacteria</taxon>
        <taxon>Pseudomonadati</taxon>
        <taxon>Bacteroidota</taxon>
        <taxon>Flavobacteriia</taxon>
        <taxon>Flavobacteriales</taxon>
        <taxon>Flavobacteriaceae</taxon>
        <taxon>Ulvibacterium</taxon>
    </lineage>
</organism>
<keyword evidence="1" id="KW-0472">Membrane</keyword>
<dbReference type="OrthoDB" id="1247025at2"/>
<accession>A0A3B0C685</accession>
<proteinExistence type="predicted"/>
<comment type="caution">
    <text evidence="2">The sequence shown here is derived from an EMBL/GenBank/DDBJ whole genome shotgun (WGS) entry which is preliminary data.</text>
</comment>
<feature type="transmembrane region" description="Helical" evidence="1">
    <location>
        <begin position="45"/>
        <end position="63"/>
    </location>
</feature>
<evidence type="ECO:0000313" key="2">
    <source>
        <dbReference type="EMBL" id="RKN81643.1"/>
    </source>
</evidence>
<reference evidence="2 3" key="1">
    <citation type="submission" date="2018-10" db="EMBL/GenBank/DDBJ databases">
        <title>Ulvibacterium marinum gen. nov., sp. nov., a novel marine bacterium of the family Flavobacteriaceae, isolated from a culture of the green alga Ulva prolifera.</title>
        <authorList>
            <person name="Zhang Z."/>
        </authorList>
    </citation>
    <scope>NUCLEOTIDE SEQUENCE [LARGE SCALE GENOMIC DNA]</scope>
    <source>
        <strain evidence="2 3">CCMM003</strain>
    </source>
</reference>
<name>A0A3B0C685_9FLAO</name>
<keyword evidence="1" id="KW-0812">Transmembrane</keyword>
<gene>
    <name evidence="2" type="ORF">D7Z94_12110</name>
</gene>
<evidence type="ECO:0000313" key="3">
    <source>
        <dbReference type="Proteomes" id="UP000276603"/>
    </source>
</evidence>
<dbReference type="EMBL" id="RBCJ01000002">
    <property type="protein sequence ID" value="RKN81643.1"/>
    <property type="molecule type" value="Genomic_DNA"/>
</dbReference>
<dbReference type="Proteomes" id="UP000276603">
    <property type="component" value="Unassembled WGS sequence"/>
</dbReference>